<dbReference type="EMBL" id="CP035708">
    <property type="protein sequence ID" value="QEN01010.1"/>
    <property type="molecule type" value="Genomic_DNA"/>
</dbReference>
<dbReference type="SUPFAM" id="SSF54001">
    <property type="entry name" value="Cysteine proteinases"/>
    <property type="match status" value="1"/>
</dbReference>
<gene>
    <name evidence="1" type="ORF">EWH46_09640</name>
</gene>
<dbReference type="Proteomes" id="UP000323522">
    <property type="component" value="Chromosome"/>
</dbReference>
<dbReference type="InterPro" id="IPR010319">
    <property type="entry name" value="Transglutaminase-like_Cys_pept"/>
</dbReference>
<reference evidence="1 2" key="1">
    <citation type="submission" date="2019-02" db="EMBL/GenBank/DDBJ databases">
        <title>Complete Genome Sequence and Methylome Analysis of Sphaerotilus natans subsp. sulfidivorans D-507.</title>
        <authorList>
            <person name="Fomenkov A."/>
            <person name="Gridneva E."/>
            <person name="Smolyakov D."/>
            <person name="Dubinina G."/>
            <person name="Vincze T."/>
            <person name="Grabovich M."/>
            <person name="Roberts R.J."/>
        </authorList>
    </citation>
    <scope>NUCLEOTIDE SEQUENCE [LARGE SCALE GENOMIC DNA]</scope>
    <source>
        <strain evidence="1 2">D-507</strain>
    </source>
</reference>
<protein>
    <submittedName>
        <fullName evidence="1">Uncharacterized protein</fullName>
    </submittedName>
</protein>
<dbReference type="Gene3D" id="3.10.620.30">
    <property type="match status" value="1"/>
</dbReference>
<organism evidence="1 2">
    <name type="scientific">Sphaerotilus sulfidivorans</name>
    <dbReference type="NCBI Taxonomy" id="639200"/>
    <lineage>
        <taxon>Bacteria</taxon>
        <taxon>Pseudomonadati</taxon>
        <taxon>Pseudomonadota</taxon>
        <taxon>Betaproteobacteria</taxon>
        <taxon>Burkholderiales</taxon>
        <taxon>Sphaerotilaceae</taxon>
        <taxon>Sphaerotilus</taxon>
    </lineage>
</organism>
<proteinExistence type="predicted"/>
<name>A0A5C1Q1V5_9BURK</name>
<dbReference type="OrthoDB" id="5401788at2"/>
<evidence type="ECO:0000313" key="2">
    <source>
        <dbReference type="Proteomes" id="UP000323522"/>
    </source>
</evidence>
<dbReference type="Pfam" id="PF06035">
    <property type="entry name" value="Peptidase_C93"/>
    <property type="match status" value="1"/>
</dbReference>
<dbReference type="AlphaFoldDB" id="A0A5C1Q1V5"/>
<dbReference type="KEGG" id="snn:EWH46_09640"/>
<accession>A0A5C1Q1V5</accession>
<dbReference type="PANTHER" id="PTHR39327">
    <property type="match status" value="1"/>
</dbReference>
<dbReference type="PANTHER" id="PTHR39327:SF1">
    <property type="entry name" value="BLR5470 PROTEIN"/>
    <property type="match status" value="1"/>
</dbReference>
<evidence type="ECO:0000313" key="1">
    <source>
        <dbReference type="EMBL" id="QEN01010.1"/>
    </source>
</evidence>
<sequence>MDVVVSGSPPLVRDRWRGWSLRGRASPVLLALLPVVAALALALGGGLWSAGARAWDTQQMLRQAQRHGARSVDLAQALIETVQMGQRMDDERRLELVNQFFNRRIYFRDDIEVWGQVDYWATPLEMFAQGQGDCEDYAIGKYFALMAAGVPQAKLRLVYVRATLGGVGGVQQAHMVLAYYPAPTAEPLILDNLIGDIRPASRRPDLQPVFSFNADGLWQGTQGPGAGDPSARLSRWREVLIKAREQGLF</sequence>
<dbReference type="InterPro" id="IPR038765">
    <property type="entry name" value="Papain-like_cys_pep_sf"/>
</dbReference>